<gene>
    <name evidence="2" type="ORF">SAMN06297144_1384</name>
</gene>
<sequence>MIRRLLNRGVPRVPSGHRIYAIGDIHGRFDLLADLITKIADEQSALLPMRTHIVFLGDLIDRGPDSQQVIQLVRWNERNKARIIALKGNHEEIMVDAWRGNAEALTGWLAYGGIDTLVSFGAERDAIDPDRTEDMLALVRRTVPKDLIDWVDRLPLIWQCGDYAFVHAGIRPGLPLDRQEAADLLWIRNEFLDFADRHERVIVHGHTVTKNVEIRVNRIGIDTGAYASGRLSALCLCGSEQRVICTGRPVLPGEVRA</sequence>
<dbReference type="EMBL" id="OBMI01000001">
    <property type="protein sequence ID" value="SOB81078.1"/>
    <property type="molecule type" value="Genomic_DNA"/>
</dbReference>
<dbReference type="InterPro" id="IPR029052">
    <property type="entry name" value="Metallo-depent_PP-like"/>
</dbReference>
<evidence type="ECO:0000259" key="1">
    <source>
        <dbReference type="Pfam" id="PF00149"/>
    </source>
</evidence>
<dbReference type="RefSeq" id="WP_097063157.1">
    <property type="nucleotide sequence ID" value="NZ_OBMI01000001.1"/>
</dbReference>
<evidence type="ECO:0000313" key="2">
    <source>
        <dbReference type="EMBL" id="SOB81078.1"/>
    </source>
</evidence>
<keyword evidence="3" id="KW-1185">Reference proteome</keyword>
<dbReference type="SUPFAM" id="SSF56300">
    <property type="entry name" value="Metallo-dependent phosphatases"/>
    <property type="match status" value="1"/>
</dbReference>
<dbReference type="CDD" id="cd00144">
    <property type="entry name" value="MPP_PPP_family"/>
    <property type="match status" value="1"/>
</dbReference>
<dbReference type="PANTHER" id="PTHR42850">
    <property type="entry name" value="METALLOPHOSPHOESTERASE"/>
    <property type="match status" value="1"/>
</dbReference>
<dbReference type="PANTHER" id="PTHR42850:SF4">
    <property type="entry name" value="ZINC-DEPENDENT ENDOPOLYPHOSPHATASE"/>
    <property type="match status" value="1"/>
</dbReference>
<protein>
    <submittedName>
        <fullName evidence="2">Serine/threonine protein phosphatase 1</fullName>
    </submittedName>
</protein>
<dbReference type="AlphaFoldDB" id="A0A285QHT9"/>
<proteinExistence type="predicted"/>
<dbReference type="Gene3D" id="3.60.21.10">
    <property type="match status" value="1"/>
</dbReference>
<dbReference type="GO" id="GO:0016791">
    <property type="term" value="F:phosphatase activity"/>
    <property type="evidence" value="ECO:0007669"/>
    <property type="project" value="TreeGrafter"/>
</dbReference>
<dbReference type="GO" id="GO:0008803">
    <property type="term" value="F:bis(5'-nucleosyl)-tetraphosphatase (symmetrical) activity"/>
    <property type="evidence" value="ECO:0007669"/>
    <property type="project" value="TreeGrafter"/>
</dbReference>
<dbReference type="OrthoDB" id="9807890at2"/>
<organism evidence="2 3">
    <name type="scientific">Sphingomonas guangdongensis</name>
    <dbReference type="NCBI Taxonomy" id="1141890"/>
    <lineage>
        <taxon>Bacteria</taxon>
        <taxon>Pseudomonadati</taxon>
        <taxon>Pseudomonadota</taxon>
        <taxon>Alphaproteobacteria</taxon>
        <taxon>Sphingomonadales</taxon>
        <taxon>Sphingomonadaceae</taxon>
        <taxon>Sphingomonas</taxon>
    </lineage>
</organism>
<dbReference type="InterPro" id="IPR050126">
    <property type="entry name" value="Ap4A_hydrolase"/>
</dbReference>
<dbReference type="Pfam" id="PF00149">
    <property type="entry name" value="Metallophos"/>
    <property type="match status" value="1"/>
</dbReference>
<name>A0A285QHT9_9SPHN</name>
<dbReference type="Proteomes" id="UP000219494">
    <property type="component" value="Unassembled WGS sequence"/>
</dbReference>
<dbReference type="GO" id="GO:0005737">
    <property type="term" value="C:cytoplasm"/>
    <property type="evidence" value="ECO:0007669"/>
    <property type="project" value="TreeGrafter"/>
</dbReference>
<dbReference type="GO" id="GO:0110154">
    <property type="term" value="P:RNA decapping"/>
    <property type="evidence" value="ECO:0007669"/>
    <property type="project" value="TreeGrafter"/>
</dbReference>
<feature type="domain" description="Calcineurin-like phosphoesterase" evidence="1">
    <location>
        <begin position="18"/>
        <end position="207"/>
    </location>
</feature>
<reference evidence="2 3" key="1">
    <citation type="submission" date="2017-07" db="EMBL/GenBank/DDBJ databases">
        <authorList>
            <person name="Sun Z.S."/>
            <person name="Albrecht U."/>
            <person name="Echele G."/>
            <person name="Lee C.C."/>
        </authorList>
    </citation>
    <scope>NUCLEOTIDE SEQUENCE [LARGE SCALE GENOMIC DNA]</scope>
    <source>
        <strain evidence="2 3">CGMCC 1.12672</strain>
    </source>
</reference>
<evidence type="ECO:0000313" key="3">
    <source>
        <dbReference type="Proteomes" id="UP000219494"/>
    </source>
</evidence>
<accession>A0A285QHT9</accession>
<dbReference type="InterPro" id="IPR004843">
    <property type="entry name" value="Calcineurin-like_PHP"/>
</dbReference>